<evidence type="ECO:0000313" key="1">
    <source>
        <dbReference type="EMBL" id="CAG6391830.1"/>
    </source>
</evidence>
<reference evidence="1" key="1">
    <citation type="submission" date="2021-05" db="EMBL/GenBank/DDBJ databases">
        <authorList>
            <person name="Arsene-Ploetze F."/>
        </authorList>
    </citation>
    <scope>NUCLEOTIDE SEQUENCE</scope>
    <source>
        <strain evidence="1">DSM 42138</strain>
    </source>
</reference>
<proteinExistence type="predicted"/>
<accession>A0A9W4GNX5</accession>
<dbReference type="EMBL" id="CAJSLV010000042">
    <property type="protein sequence ID" value="CAG6391830.1"/>
    <property type="molecule type" value="Genomic_DNA"/>
</dbReference>
<dbReference type="AlphaFoldDB" id="A0A9W4GNX5"/>
<dbReference type="Proteomes" id="UP001152519">
    <property type="component" value="Unassembled WGS sequence"/>
</dbReference>
<organism evidence="1 2">
    <name type="scientific">Actinacidiphila cocklensis</name>
    <dbReference type="NCBI Taxonomy" id="887465"/>
    <lineage>
        <taxon>Bacteria</taxon>
        <taxon>Bacillati</taxon>
        <taxon>Actinomycetota</taxon>
        <taxon>Actinomycetes</taxon>
        <taxon>Kitasatosporales</taxon>
        <taxon>Streptomycetaceae</taxon>
        <taxon>Actinacidiphila</taxon>
    </lineage>
</organism>
<comment type="caution">
    <text evidence="1">The sequence shown here is derived from an EMBL/GenBank/DDBJ whole genome shotgun (WGS) entry which is preliminary data.</text>
</comment>
<keyword evidence="2" id="KW-1185">Reference proteome</keyword>
<sequence>MVRVWPVRQQSRKSHPVTLATSVQIPANHCINENSSPLVC</sequence>
<gene>
    <name evidence="1" type="ORF">SCOCK_140028</name>
</gene>
<name>A0A9W4GNX5_9ACTN</name>
<evidence type="ECO:0000313" key="2">
    <source>
        <dbReference type="Proteomes" id="UP001152519"/>
    </source>
</evidence>
<protein>
    <submittedName>
        <fullName evidence="1">Uncharacterized protein</fullName>
    </submittedName>
</protein>